<sequence>MKPHENVLKLEQQLCFAVYSAAHAFNRAYKPLLDSLGLTYPQYIVMMVLWERNGQTVKEIGAKLDLDSGTLSPLLKRLEKLGMITRTRDENDERQVVVSLTEQGKATRRQALDKIVPAIGNLVGCGVDDLDEMRDRVIKLKTALDTAVPHD</sequence>
<accession>A0ABV2IUI4</accession>
<dbReference type="Pfam" id="PF22381">
    <property type="entry name" value="Staph_reg_Sar_Rot"/>
    <property type="match status" value="1"/>
</dbReference>
<evidence type="ECO:0000256" key="5">
    <source>
        <dbReference type="ARBA" id="ARBA00023163"/>
    </source>
</evidence>
<dbReference type="InterPro" id="IPR039422">
    <property type="entry name" value="MarR/SlyA-like"/>
</dbReference>
<keyword evidence="8" id="KW-1185">Reference proteome</keyword>
<dbReference type="EMBL" id="JBEPMB010000001">
    <property type="protein sequence ID" value="MET3612150.1"/>
    <property type="molecule type" value="Genomic_DNA"/>
</dbReference>
<dbReference type="RefSeq" id="WP_354554734.1">
    <property type="nucleotide sequence ID" value="NZ_JBEPMB010000001.1"/>
</dbReference>
<keyword evidence="5" id="KW-0804">Transcription</keyword>
<dbReference type="PRINTS" id="PR00598">
    <property type="entry name" value="HTHMARR"/>
</dbReference>
<keyword evidence="3" id="KW-0805">Transcription regulation</keyword>
<comment type="subcellular location">
    <subcellularLocation>
        <location evidence="1">Cytoplasm</location>
    </subcellularLocation>
</comment>
<organism evidence="7 8">
    <name type="scientific">Rhizobium aquaticum</name>
    <dbReference type="NCBI Taxonomy" id="1549636"/>
    <lineage>
        <taxon>Bacteria</taxon>
        <taxon>Pseudomonadati</taxon>
        <taxon>Pseudomonadota</taxon>
        <taxon>Alphaproteobacteria</taxon>
        <taxon>Hyphomicrobiales</taxon>
        <taxon>Rhizobiaceae</taxon>
        <taxon>Rhizobium/Agrobacterium group</taxon>
        <taxon>Rhizobium</taxon>
    </lineage>
</organism>
<name>A0ABV2IUI4_9HYPH</name>
<dbReference type="InterPro" id="IPR055166">
    <property type="entry name" value="Transc_reg_Sar_Rot_HTH"/>
</dbReference>
<evidence type="ECO:0000259" key="6">
    <source>
        <dbReference type="PROSITE" id="PS50995"/>
    </source>
</evidence>
<dbReference type="Proteomes" id="UP001549047">
    <property type="component" value="Unassembled WGS sequence"/>
</dbReference>
<comment type="caution">
    <text evidence="7">The sequence shown here is derived from an EMBL/GenBank/DDBJ whole genome shotgun (WGS) entry which is preliminary data.</text>
</comment>
<evidence type="ECO:0000313" key="7">
    <source>
        <dbReference type="EMBL" id="MET3612150.1"/>
    </source>
</evidence>
<reference evidence="7 8" key="1">
    <citation type="submission" date="2024-06" db="EMBL/GenBank/DDBJ databases">
        <title>Genomic Encyclopedia of Type Strains, Phase IV (KMG-IV): sequencing the most valuable type-strain genomes for metagenomic binning, comparative biology and taxonomic classification.</title>
        <authorList>
            <person name="Goeker M."/>
        </authorList>
    </citation>
    <scope>NUCLEOTIDE SEQUENCE [LARGE SCALE GENOMIC DNA]</scope>
    <source>
        <strain evidence="7 8">DSM 29780</strain>
    </source>
</reference>
<dbReference type="PANTHER" id="PTHR33164:SF5">
    <property type="entry name" value="ORGANIC HYDROPEROXIDE RESISTANCE TRANSCRIPTIONAL REGULATOR"/>
    <property type="match status" value="1"/>
</dbReference>
<dbReference type="InterPro" id="IPR011991">
    <property type="entry name" value="ArsR-like_HTH"/>
</dbReference>
<gene>
    <name evidence="7" type="ORF">ABID16_000455</name>
</gene>
<dbReference type="PROSITE" id="PS50995">
    <property type="entry name" value="HTH_MARR_2"/>
    <property type="match status" value="1"/>
</dbReference>
<feature type="domain" description="HTH marR-type" evidence="6">
    <location>
        <begin position="11"/>
        <end position="139"/>
    </location>
</feature>
<dbReference type="InterPro" id="IPR036388">
    <property type="entry name" value="WH-like_DNA-bd_sf"/>
</dbReference>
<keyword evidence="2" id="KW-0963">Cytoplasm</keyword>
<evidence type="ECO:0000256" key="1">
    <source>
        <dbReference type="ARBA" id="ARBA00004496"/>
    </source>
</evidence>
<dbReference type="Gene3D" id="1.10.10.10">
    <property type="entry name" value="Winged helix-like DNA-binding domain superfamily/Winged helix DNA-binding domain"/>
    <property type="match status" value="1"/>
</dbReference>
<dbReference type="SMART" id="SM00347">
    <property type="entry name" value="HTH_MARR"/>
    <property type="match status" value="1"/>
</dbReference>
<evidence type="ECO:0000256" key="2">
    <source>
        <dbReference type="ARBA" id="ARBA00022490"/>
    </source>
</evidence>
<keyword evidence="4 7" id="KW-0238">DNA-binding</keyword>
<protein>
    <submittedName>
        <fullName evidence="7">DNA-binding MarR family transcriptional regulator</fullName>
    </submittedName>
</protein>
<dbReference type="InterPro" id="IPR000835">
    <property type="entry name" value="HTH_MarR-typ"/>
</dbReference>
<dbReference type="InterPro" id="IPR036390">
    <property type="entry name" value="WH_DNA-bd_sf"/>
</dbReference>
<evidence type="ECO:0000256" key="4">
    <source>
        <dbReference type="ARBA" id="ARBA00023125"/>
    </source>
</evidence>
<dbReference type="GO" id="GO:0003677">
    <property type="term" value="F:DNA binding"/>
    <property type="evidence" value="ECO:0007669"/>
    <property type="project" value="UniProtKB-KW"/>
</dbReference>
<dbReference type="PANTHER" id="PTHR33164">
    <property type="entry name" value="TRANSCRIPTIONAL REGULATOR, MARR FAMILY"/>
    <property type="match status" value="1"/>
</dbReference>
<dbReference type="SUPFAM" id="SSF46785">
    <property type="entry name" value="Winged helix' DNA-binding domain"/>
    <property type="match status" value="1"/>
</dbReference>
<proteinExistence type="predicted"/>
<evidence type="ECO:0000256" key="3">
    <source>
        <dbReference type="ARBA" id="ARBA00023015"/>
    </source>
</evidence>
<dbReference type="CDD" id="cd00090">
    <property type="entry name" value="HTH_ARSR"/>
    <property type="match status" value="1"/>
</dbReference>
<evidence type="ECO:0000313" key="8">
    <source>
        <dbReference type="Proteomes" id="UP001549047"/>
    </source>
</evidence>